<organism evidence="1">
    <name type="scientific">Fusarium oxysporum f. sp. pisi HDV247</name>
    <dbReference type="NCBI Taxonomy" id="1080344"/>
    <lineage>
        <taxon>Eukaryota</taxon>
        <taxon>Fungi</taxon>
        <taxon>Dikarya</taxon>
        <taxon>Ascomycota</taxon>
        <taxon>Pezizomycotina</taxon>
        <taxon>Sordariomycetes</taxon>
        <taxon>Hypocreomycetidae</taxon>
        <taxon>Hypocreales</taxon>
        <taxon>Nectriaceae</taxon>
        <taxon>Fusarium</taxon>
        <taxon>Fusarium oxysporum species complex</taxon>
    </lineage>
</organism>
<name>W9NE34_FUSOX</name>
<dbReference type="Proteomes" id="UP000030751">
    <property type="component" value="Unassembled WGS sequence"/>
</dbReference>
<dbReference type="EMBL" id="JH651030">
    <property type="protein sequence ID" value="EXA30934.1"/>
    <property type="molecule type" value="Genomic_DNA"/>
</dbReference>
<proteinExistence type="predicted"/>
<evidence type="ECO:0000313" key="1">
    <source>
        <dbReference type="EMBL" id="EXA30934.1"/>
    </source>
</evidence>
<reference evidence="1" key="1">
    <citation type="submission" date="2011-10" db="EMBL/GenBank/DDBJ databases">
        <title>The Genome Sequence of Fusarium oxysporum HDV247.</title>
        <authorList>
            <consortium name="The Broad Institute Genome Sequencing Platform"/>
            <person name="Ma L.-J."/>
            <person name="Gale L.R."/>
            <person name="Schwartz D.C."/>
            <person name="Zhou S."/>
            <person name="Corby-Kistler H."/>
            <person name="Young S.K."/>
            <person name="Zeng Q."/>
            <person name="Gargeya S."/>
            <person name="Fitzgerald M."/>
            <person name="Haas B."/>
            <person name="Abouelleil A."/>
            <person name="Alvarado L."/>
            <person name="Arachchi H.M."/>
            <person name="Berlin A."/>
            <person name="Brown A."/>
            <person name="Chapman S.B."/>
            <person name="Chen Z."/>
            <person name="Dunbar C."/>
            <person name="Freedman E."/>
            <person name="Gearin G."/>
            <person name="Goldberg J."/>
            <person name="Griggs A."/>
            <person name="Gujja S."/>
            <person name="Heiman D."/>
            <person name="Howarth C."/>
            <person name="Larson L."/>
            <person name="Lui A."/>
            <person name="MacDonald P.J.P."/>
            <person name="Montmayeur A."/>
            <person name="Murphy C."/>
            <person name="Neiman D."/>
            <person name="Pearson M."/>
            <person name="Priest M."/>
            <person name="Roberts A."/>
            <person name="Saif S."/>
            <person name="Shea T."/>
            <person name="Shenoy N."/>
            <person name="Sisk P."/>
            <person name="Stolte C."/>
            <person name="Sykes S."/>
            <person name="Wortman J."/>
            <person name="Nusbaum C."/>
            <person name="Birren B."/>
        </authorList>
    </citation>
    <scope>NUCLEOTIDE SEQUENCE [LARGE SCALE GENOMIC DNA]</scope>
    <source>
        <strain evidence="1">HDV247</strain>
    </source>
</reference>
<dbReference type="HOGENOM" id="CLU_1343298_0_0_1"/>
<reference evidence="1" key="2">
    <citation type="submission" date="2012-05" db="EMBL/GenBank/DDBJ databases">
        <title>Annotation of the Genome Sequence of Fusarium oxysporum HDV247.</title>
        <authorList>
            <consortium name="The Broad Institute Genomics Platform"/>
            <person name="Ma L.-J."/>
            <person name="Corby-Kistler H."/>
            <person name="Broz K."/>
            <person name="Gale L.R."/>
            <person name="Jonkers W."/>
            <person name="O'Donnell K."/>
            <person name="Ploetz R."/>
            <person name="Steinberg C."/>
            <person name="Schwartz D.C."/>
            <person name="VanEtten H."/>
            <person name="Zhou S."/>
            <person name="Young S.K."/>
            <person name="Zeng Q."/>
            <person name="Gargeya S."/>
            <person name="Fitzgerald M."/>
            <person name="Abouelleil A."/>
            <person name="Alvarado L."/>
            <person name="Chapman S.B."/>
            <person name="Gainer-Dewar J."/>
            <person name="Goldberg J."/>
            <person name="Griggs A."/>
            <person name="Gujja S."/>
            <person name="Hansen M."/>
            <person name="Howarth C."/>
            <person name="Imamovic A."/>
            <person name="Ireland A."/>
            <person name="Larimer J."/>
            <person name="McCowan C."/>
            <person name="Murphy C."/>
            <person name="Pearson M."/>
            <person name="Poon T.W."/>
            <person name="Priest M."/>
            <person name="Roberts A."/>
            <person name="Saif S."/>
            <person name="Shea T."/>
            <person name="Sykes S."/>
            <person name="Wortman J."/>
            <person name="Nusbaum C."/>
            <person name="Birren B."/>
        </authorList>
    </citation>
    <scope>NUCLEOTIDE SEQUENCE</scope>
    <source>
        <strain evidence="1">HDV247</strain>
    </source>
</reference>
<dbReference type="AlphaFoldDB" id="W9NE34"/>
<dbReference type="OrthoDB" id="3251668at2759"/>
<sequence length="204" mass="23360">MSVKSMEYIDLALQTFRQELSERYERMHNATICAGLLVCSLCLFQTQPWTMYLELIVDVYDLKTKLSTVGQISNDHHTQHLLEVLGVMDLPSMAIGRINPSIGVWKLLRRQQDDSDEGRATGIEVASGVSRSLIDVFAGIADNDPDYTENRSWTWPGHIGILEVRRRQRMERKARGLPEQACKQINQIKSNPQFDLIWIRKCGI</sequence>
<protein>
    <submittedName>
        <fullName evidence="1">Uncharacterized protein</fullName>
    </submittedName>
</protein>
<accession>W9NE34</accession>
<gene>
    <name evidence="1" type="ORF">FOVG_17711</name>
</gene>